<evidence type="ECO:0000256" key="1">
    <source>
        <dbReference type="ARBA" id="ARBA00006484"/>
    </source>
</evidence>
<name>A0A975DCH0_9GAMM</name>
<dbReference type="InterPro" id="IPR036291">
    <property type="entry name" value="NAD(P)-bd_dom_sf"/>
</dbReference>
<dbReference type="PANTHER" id="PTHR42901:SF1">
    <property type="entry name" value="ALCOHOL DEHYDROGENASE"/>
    <property type="match status" value="1"/>
</dbReference>
<keyword evidence="4" id="KW-1185">Reference proteome</keyword>
<dbReference type="AlphaFoldDB" id="A0A975DCH0"/>
<dbReference type="PRINTS" id="PR00081">
    <property type="entry name" value="GDHRDH"/>
</dbReference>
<keyword evidence="2" id="KW-0560">Oxidoreductase</keyword>
<protein>
    <submittedName>
        <fullName evidence="3">YciK family oxidoreductase</fullName>
    </submittedName>
</protein>
<dbReference type="Proteomes" id="UP000682739">
    <property type="component" value="Chromosome"/>
</dbReference>
<organism evidence="3 4">
    <name type="scientific">Psychrosphaera ytuae</name>
    <dbReference type="NCBI Taxonomy" id="2820710"/>
    <lineage>
        <taxon>Bacteria</taxon>
        <taxon>Pseudomonadati</taxon>
        <taxon>Pseudomonadota</taxon>
        <taxon>Gammaproteobacteria</taxon>
        <taxon>Alteromonadales</taxon>
        <taxon>Pseudoalteromonadaceae</taxon>
        <taxon>Psychrosphaera</taxon>
    </lineage>
</organism>
<dbReference type="GO" id="GO:0016491">
    <property type="term" value="F:oxidoreductase activity"/>
    <property type="evidence" value="ECO:0007669"/>
    <property type="project" value="UniProtKB-KW"/>
</dbReference>
<dbReference type="KEGG" id="psym:J1N51_01615"/>
<accession>A0A975DCH0</accession>
<sequence length="249" mass="27199">MNLSSLPNDKNALQNKVILVTGAGDGIGRQAALTYAEYGAEVILLGRTVKKLEAVYDEIVKAGGKEPAIIPLDMNGATVKNYQDMAATIEMEFGRLDGLLNNASILACLNPVEFITEDSFDKVMKVNFKATFFLTQALLPVLKKAENPSIIFTSSGVGKKGRAFWGEYAFSKFATEGLMETMADEYGHTHMRVNAINPGATKTKMRAKAYPGEDVEKLKTPLDLMPGYVYLMSDESKEVNGQSIDLQPK</sequence>
<comment type="similarity">
    <text evidence="1">Belongs to the short-chain dehydrogenases/reductases (SDR) family.</text>
</comment>
<dbReference type="SUPFAM" id="SSF51735">
    <property type="entry name" value="NAD(P)-binding Rossmann-fold domains"/>
    <property type="match status" value="1"/>
</dbReference>
<reference evidence="3" key="1">
    <citation type="submission" date="2021-03" db="EMBL/GenBank/DDBJ databases">
        <title>Description of Psychrosphaera ytuae sp. nov. isolated from deep sea sediment of South China Sea.</title>
        <authorList>
            <person name="Zhang J."/>
            <person name="Xu X.-D."/>
        </authorList>
    </citation>
    <scope>NUCLEOTIDE SEQUENCE</scope>
    <source>
        <strain evidence="3">MTZ26</strain>
    </source>
</reference>
<gene>
    <name evidence="3" type="ORF">J1N51_01615</name>
</gene>
<evidence type="ECO:0000313" key="3">
    <source>
        <dbReference type="EMBL" id="QTH64209.1"/>
    </source>
</evidence>
<dbReference type="Gene3D" id="3.40.50.720">
    <property type="entry name" value="NAD(P)-binding Rossmann-like Domain"/>
    <property type="match status" value="1"/>
</dbReference>
<dbReference type="InterPro" id="IPR002347">
    <property type="entry name" value="SDR_fam"/>
</dbReference>
<dbReference type="PANTHER" id="PTHR42901">
    <property type="entry name" value="ALCOHOL DEHYDROGENASE"/>
    <property type="match status" value="1"/>
</dbReference>
<dbReference type="NCBIfam" id="NF006509">
    <property type="entry name" value="PRK08945.1"/>
    <property type="match status" value="1"/>
</dbReference>
<evidence type="ECO:0000256" key="2">
    <source>
        <dbReference type="ARBA" id="ARBA00023002"/>
    </source>
</evidence>
<proteinExistence type="inferred from homology"/>
<evidence type="ECO:0000313" key="4">
    <source>
        <dbReference type="Proteomes" id="UP000682739"/>
    </source>
</evidence>
<dbReference type="Pfam" id="PF00106">
    <property type="entry name" value="adh_short"/>
    <property type="match status" value="1"/>
</dbReference>
<dbReference type="EMBL" id="CP072110">
    <property type="protein sequence ID" value="QTH64209.1"/>
    <property type="molecule type" value="Genomic_DNA"/>
</dbReference>
<dbReference type="RefSeq" id="WP_208832264.1">
    <property type="nucleotide sequence ID" value="NZ_CP072110.1"/>
</dbReference>